<evidence type="ECO:0000313" key="2">
    <source>
        <dbReference type="EMBL" id="RKR75133.1"/>
    </source>
</evidence>
<feature type="compositionally biased region" description="Basic and acidic residues" evidence="1">
    <location>
        <begin position="60"/>
        <end position="83"/>
    </location>
</feature>
<accession>A0A495IGI9</accession>
<gene>
    <name evidence="2" type="ORF">C8E83_2271</name>
</gene>
<feature type="compositionally biased region" description="Polar residues" evidence="1">
    <location>
        <begin position="1"/>
        <end position="19"/>
    </location>
</feature>
<protein>
    <submittedName>
        <fullName evidence="2">Uncharacterized protein</fullName>
    </submittedName>
</protein>
<dbReference type="OrthoDB" id="4991543at2"/>
<dbReference type="RefSeq" id="WP_147430154.1">
    <property type="nucleotide sequence ID" value="NZ_RBKS01000001.1"/>
</dbReference>
<evidence type="ECO:0000313" key="3">
    <source>
        <dbReference type="Proteomes" id="UP000280008"/>
    </source>
</evidence>
<sequence length="83" mass="8705">MSTPADDSSPVTPPSSGTEGAQDPAGHLIEATPAAAPEVRRRGRRVTTAPAPGTDPEPAAGDRRTDSRDNDQRLKADRPPHWG</sequence>
<organism evidence="2 3">
    <name type="scientific">Frondihabitans australicus</name>
    <dbReference type="NCBI Taxonomy" id="386892"/>
    <lineage>
        <taxon>Bacteria</taxon>
        <taxon>Bacillati</taxon>
        <taxon>Actinomycetota</taxon>
        <taxon>Actinomycetes</taxon>
        <taxon>Micrococcales</taxon>
        <taxon>Microbacteriaceae</taxon>
        <taxon>Frondihabitans</taxon>
    </lineage>
</organism>
<dbReference type="AlphaFoldDB" id="A0A495IGI9"/>
<feature type="region of interest" description="Disordered" evidence="1">
    <location>
        <begin position="1"/>
        <end position="83"/>
    </location>
</feature>
<reference evidence="2 3" key="1">
    <citation type="submission" date="2018-10" db="EMBL/GenBank/DDBJ databases">
        <title>Sequencing the genomes of 1000 actinobacteria strains.</title>
        <authorList>
            <person name="Klenk H.-P."/>
        </authorList>
    </citation>
    <scope>NUCLEOTIDE SEQUENCE [LARGE SCALE GENOMIC DNA]</scope>
    <source>
        <strain evidence="2 3">DSM 17894</strain>
    </source>
</reference>
<dbReference type="EMBL" id="RBKS01000001">
    <property type="protein sequence ID" value="RKR75133.1"/>
    <property type="molecule type" value="Genomic_DNA"/>
</dbReference>
<keyword evidence="3" id="KW-1185">Reference proteome</keyword>
<evidence type="ECO:0000256" key="1">
    <source>
        <dbReference type="SAM" id="MobiDB-lite"/>
    </source>
</evidence>
<proteinExistence type="predicted"/>
<comment type="caution">
    <text evidence="2">The sequence shown here is derived from an EMBL/GenBank/DDBJ whole genome shotgun (WGS) entry which is preliminary data.</text>
</comment>
<name>A0A495IGI9_9MICO</name>
<dbReference type="Proteomes" id="UP000280008">
    <property type="component" value="Unassembled WGS sequence"/>
</dbReference>